<dbReference type="Pfam" id="PF01426">
    <property type="entry name" value="BAH"/>
    <property type="match status" value="1"/>
</dbReference>
<dbReference type="OrthoDB" id="10259622at2759"/>
<dbReference type="EMBL" id="CAJPDQ010000005">
    <property type="protein sequence ID" value="CAF9909776.1"/>
    <property type="molecule type" value="Genomic_DNA"/>
</dbReference>
<dbReference type="GO" id="GO:0003682">
    <property type="term" value="F:chromatin binding"/>
    <property type="evidence" value="ECO:0007669"/>
    <property type="project" value="InterPro"/>
</dbReference>
<dbReference type="Gene3D" id="2.30.30.490">
    <property type="match status" value="1"/>
</dbReference>
<dbReference type="PANTHER" id="PTHR46364">
    <property type="entry name" value="OS08G0421900 PROTEIN"/>
    <property type="match status" value="1"/>
</dbReference>
<dbReference type="InterPro" id="IPR001025">
    <property type="entry name" value="BAH_dom"/>
</dbReference>
<dbReference type="SMART" id="SM00439">
    <property type="entry name" value="BAH"/>
    <property type="match status" value="1"/>
</dbReference>
<organism evidence="3 4">
    <name type="scientific">Gomphillus americanus</name>
    <dbReference type="NCBI Taxonomy" id="1940652"/>
    <lineage>
        <taxon>Eukaryota</taxon>
        <taxon>Fungi</taxon>
        <taxon>Dikarya</taxon>
        <taxon>Ascomycota</taxon>
        <taxon>Pezizomycotina</taxon>
        <taxon>Lecanoromycetes</taxon>
        <taxon>OSLEUM clade</taxon>
        <taxon>Ostropomycetidae</taxon>
        <taxon>Ostropales</taxon>
        <taxon>Graphidaceae</taxon>
        <taxon>Gomphilloideae</taxon>
        <taxon>Gomphillus</taxon>
    </lineage>
</organism>
<feature type="compositionally biased region" description="Polar residues" evidence="1">
    <location>
        <begin position="286"/>
        <end position="302"/>
    </location>
</feature>
<comment type="caution">
    <text evidence="3">The sequence shown here is derived from an EMBL/GenBank/DDBJ whole genome shotgun (WGS) entry which is preliminary data.</text>
</comment>
<reference evidence="3" key="1">
    <citation type="submission" date="2021-03" db="EMBL/GenBank/DDBJ databases">
        <authorList>
            <person name="Tagirdzhanova G."/>
        </authorList>
    </citation>
    <scope>NUCLEOTIDE SEQUENCE</scope>
</reference>
<feature type="region of interest" description="Disordered" evidence="1">
    <location>
        <begin position="278"/>
        <end position="343"/>
    </location>
</feature>
<dbReference type="Proteomes" id="UP000664169">
    <property type="component" value="Unassembled WGS sequence"/>
</dbReference>
<sequence length="413" mass="46965">MAVKRKRKASAVEEQEGINGGTSSTPAEEDNEAKGPPVADNPFRVTVLPYVASFKTQAPPPKSSKWSSVHQQNALNKGGPKCMYQISPVNKWNELRKYNKFVITEKQFGIGDYVFIYHGDTVESTSLDPAARTYWVAQVLEIRAADSSRVFLRVFWMYWPDEIPIGGRQDYHGSQELVASNHMDIVDAMTVTDRAEVQQLKETSSKLMDDLYWRQTYDVVTNKLSSLRRDCYCNGYYHPEKLIITCSECNANLHEACLLRDACSRAWFEEQEMERLSESERKLQLETKTTIPDSQKTNGTNTSSHSRIPSPPPPMLSQSQSIPKTGSKKQKSQAIPKPDPWEGKMKAHLEMKEEDGEELAEATGMATVCYDPPDGASRNFRIGLRCLMPTCRKWMYEEPDRQESIKLVKEEDE</sequence>
<evidence type="ECO:0000256" key="1">
    <source>
        <dbReference type="SAM" id="MobiDB-lite"/>
    </source>
</evidence>
<keyword evidence="4" id="KW-1185">Reference proteome</keyword>
<gene>
    <name evidence="3" type="ORF">GOMPHAMPRED_006863</name>
</gene>
<evidence type="ECO:0000259" key="2">
    <source>
        <dbReference type="PROSITE" id="PS51038"/>
    </source>
</evidence>
<dbReference type="InterPro" id="IPR043151">
    <property type="entry name" value="BAH_sf"/>
</dbReference>
<feature type="region of interest" description="Disordered" evidence="1">
    <location>
        <begin position="1"/>
        <end position="42"/>
    </location>
</feature>
<protein>
    <recommendedName>
        <fullName evidence="2">BAH domain-containing protein</fullName>
    </recommendedName>
</protein>
<dbReference type="AlphaFoldDB" id="A0A8H3EM83"/>
<evidence type="ECO:0000313" key="4">
    <source>
        <dbReference type="Proteomes" id="UP000664169"/>
    </source>
</evidence>
<feature type="domain" description="BAH" evidence="2">
    <location>
        <begin position="106"/>
        <end position="248"/>
    </location>
</feature>
<proteinExistence type="predicted"/>
<dbReference type="PROSITE" id="PS51038">
    <property type="entry name" value="BAH"/>
    <property type="match status" value="1"/>
</dbReference>
<name>A0A8H3EM83_9LECA</name>
<dbReference type="CDD" id="cd04370">
    <property type="entry name" value="BAH"/>
    <property type="match status" value="1"/>
</dbReference>
<accession>A0A8H3EM83</accession>
<evidence type="ECO:0000313" key="3">
    <source>
        <dbReference type="EMBL" id="CAF9909776.1"/>
    </source>
</evidence>